<keyword evidence="3" id="KW-0560">Oxidoreductase</keyword>
<comment type="caution">
    <text evidence="5">The sequence shown here is derived from an EMBL/GenBank/DDBJ whole genome shotgun (WGS) entry which is preliminary data.</text>
</comment>
<dbReference type="Pfam" id="PF03450">
    <property type="entry name" value="CO_deh_flav_C"/>
    <property type="match status" value="1"/>
</dbReference>
<accession>A0ABW0ZX13</accession>
<dbReference type="EMBL" id="JBHSON010000026">
    <property type="protein sequence ID" value="MFC5747865.1"/>
    <property type="molecule type" value="Genomic_DNA"/>
</dbReference>
<evidence type="ECO:0000256" key="3">
    <source>
        <dbReference type="ARBA" id="ARBA00023002"/>
    </source>
</evidence>
<keyword evidence="1" id="KW-0285">Flavoprotein</keyword>
<dbReference type="PROSITE" id="PS51387">
    <property type="entry name" value="FAD_PCMH"/>
    <property type="match status" value="1"/>
</dbReference>
<evidence type="ECO:0000256" key="1">
    <source>
        <dbReference type="ARBA" id="ARBA00022630"/>
    </source>
</evidence>
<dbReference type="RefSeq" id="WP_378283492.1">
    <property type="nucleotide sequence ID" value="NZ_JBHSON010000026.1"/>
</dbReference>
<dbReference type="Pfam" id="PF00941">
    <property type="entry name" value="FAD_binding_5"/>
    <property type="match status" value="1"/>
</dbReference>
<dbReference type="InterPro" id="IPR016167">
    <property type="entry name" value="FAD-bd_PCMH_sub1"/>
</dbReference>
<evidence type="ECO:0000256" key="2">
    <source>
        <dbReference type="ARBA" id="ARBA00022827"/>
    </source>
</evidence>
<name>A0ABW0ZX13_9ACTN</name>
<dbReference type="Proteomes" id="UP001596074">
    <property type="component" value="Unassembled WGS sequence"/>
</dbReference>
<dbReference type="Gene3D" id="3.30.43.10">
    <property type="entry name" value="Uridine Diphospho-n-acetylenolpyruvylglucosamine Reductase, domain 2"/>
    <property type="match status" value="1"/>
</dbReference>
<dbReference type="InterPro" id="IPR036683">
    <property type="entry name" value="CO_DH_flav_C_dom_sf"/>
</dbReference>
<dbReference type="SUPFAM" id="SSF55447">
    <property type="entry name" value="CO dehydrogenase flavoprotein C-terminal domain-like"/>
    <property type="match status" value="1"/>
</dbReference>
<dbReference type="PANTHER" id="PTHR42659:SF2">
    <property type="entry name" value="XANTHINE DEHYDROGENASE SUBUNIT C-RELATED"/>
    <property type="match status" value="1"/>
</dbReference>
<keyword evidence="6" id="KW-1185">Reference proteome</keyword>
<sequence>MKPAAFEYHVPSTVAETVGMLAELGDDAKILAGGQSLVPMMALRLARPEHLVDVNRVAGLTGVSRENGSLVVGAATRHATLQRDPEIASAVPLLARVAPFIGHFQIRNRGTLGGSLAHADAAAELPAVARALDAEFEVAGPGGARRVAAADFFQTLFTTALEPDELLVAVRFPVWEPGSGFAVAEVARRHGDFALAGAVCGVRVRSGRITRVAIGLIGMGSVPVRAEAVERTLIGTEAAGLDLADVGAQAVADADPPADVHAGARYRAKVGATLVARALSTALEEANRG</sequence>
<evidence type="ECO:0000313" key="5">
    <source>
        <dbReference type="EMBL" id="MFC5747865.1"/>
    </source>
</evidence>
<organism evidence="5 6">
    <name type="scientific">Actinomadura rugatobispora</name>
    <dbReference type="NCBI Taxonomy" id="1994"/>
    <lineage>
        <taxon>Bacteria</taxon>
        <taxon>Bacillati</taxon>
        <taxon>Actinomycetota</taxon>
        <taxon>Actinomycetes</taxon>
        <taxon>Streptosporangiales</taxon>
        <taxon>Thermomonosporaceae</taxon>
        <taxon>Actinomadura</taxon>
    </lineage>
</organism>
<proteinExistence type="predicted"/>
<feature type="domain" description="FAD-binding PCMH-type" evidence="4">
    <location>
        <begin position="1"/>
        <end position="177"/>
    </location>
</feature>
<reference evidence="6" key="1">
    <citation type="journal article" date="2019" name="Int. J. Syst. Evol. Microbiol.">
        <title>The Global Catalogue of Microorganisms (GCM) 10K type strain sequencing project: providing services to taxonomists for standard genome sequencing and annotation.</title>
        <authorList>
            <consortium name="The Broad Institute Genomics Platform"/>
            <consortium name="The Broad Institute Genome Sequencing Center for Infectious Disease"/>
            <person name="Wu L."/>
            <person name="Ma J."/>
        </authorList>
    </citation>
    <scope>NUCLEOTIDE SEQUENCE [LARGE SCALE GENOMIC DNA]</scope>
    <source>
        <strain evidence="6">KCTC 42087</strain>
    </source>
</reference>
<dbReference type="InterPro" id="IPR016169">
    <property type="entry name" value="FAD-bd_PCMH_sub2"/>
</dbReference>
<keyword evidence="2" id="KW-0274">FAD</keyword>
<dbReference type="InterPro" id="IPR036318">
    <property type="entry name" value="FAD-bd_PCMH-like_sf"/>
</dbReference>
<gene>
    <name evidence="5" type="ORF">ACFPZN_19735</name>
</gene>
<dbReference type="SUPFAM" id="SSF56176">
    <property type="entry name" value="FAD-binding/transporter-associated domain-like"/>
    <property type="match status" value="1"/>
</dbReference>
<protein>
    <submittedName>
        <fullName evidence="5">FAD binding domain-containing protein</fullName>
    </submittedName>
</protein>
<dbReference type="InterPro" id="IPR016166">
    <property type="entry name" value="FAD-bd_PCMH"/>
</dbReference>
<dbReference type="SMART" id="SM01092">
    <property type="entry name" value="CO_deh_flav_C"/>
    <property type="match status" value="1"/>
</dbReference>
<dbReference type="PANTHER" id="PTHR42659">
    <property type="entry name" value="XANTHINE DEHYDROGENASE SUBUNIT C-RELATED"/>
    <property type="match status" value="1"/>
</dbReference>
<evidence type="ECO:0000313" key="6">
    <source>
        <dbReference type="Proteomes" id="UP001596074"/>
    </source>
</evidence>
<evidence type="ECO:0000259" key="4">
    <source>
        <dbReference type="PROSITE" id="PS51387"/>
    </source>
</evidence>
<dbReference type="InterPro" id="IPR005107">
    <property type="entry name" value="CO_DH_flav_C"/>
</dbReference>
<dbReference type="Gene3D" id="3.30.465.10">
    <property type="match status" value="1"/>
</dbReference>
<dbReference type="Gene3D" id="3.30.390.50">
    <property type="entry name" value="CO dehydrogenase flavoprotein, C-terminal domain"/>
    <property type="match status" value="1"/>
</dbReference>
<dbReference type="InterPro" id="IPR051312">
    <property type="entry name" value="Diverse_Substr_Oxidored"/>
</dbReference>
<dbReference type="InterPro" id="IPR002346">
    <property type="entry name" value="Mopterin_DH_FAD-bd"/>
</dbReference>